<keyword evidence="2 11" id="KW-0808">Transferase</keyword>
<evidence type="ECO:0000256" key="8">
    <source>
        <dbReference type="ARBA" id="ARBA00023288"/>
    </source>
</evidence>
<feature type="transmembrane region" description="Helical" evidence="11 12">
    <location>
        <begin position="145"/>
        <end position="164"/>
    </location>
</feature>
<dbReference type="InterPro" id="IPR033682">
    <property type="entry name" value="PFA4"/>
</dbReference>
<evidence type="ECO:0000259" key="14">
    <source>
        <dbReference type="Pfam" id="PF01529"/>
    </source>
</evidence>
<dbReference type="PROSITE" id="PS50216">
    <property type="entry name" value="DHHC"/>
    <property type="match status" value="1"/>
</dbReference>
<evidence type="ECO:0000256" key="12">
    <source>
        <dbReference type="RuleBase" id="RU079119"/>
    </source>
</evidence>
<feature type="transmembrane region" description="Helical" evidence="11 12">
    <location>
        <begin position="12"/>
        <end position="30"/>
    </location>
</feature>
<evidence type="ECO:0000256" key="1">
    <source>
        <dbReference type="ARBA" id="ARBA00004141"/>
    </source>
</evidence>
<evidence type="ECO:0000256" key="13">
    <source>
        <dbReference type="SAM" id="MobiDB-lite"/>
    </source>
</evidence>
<reference evidence="15 16" key="1">
    <citation type="submission" date="2016-10" db="EMBL/GenBank/DDBJ databases">
        <title>Draft genome sequence of Coniochaeta ligniaria NRRL30616, a lignocellulolytic fungus for bioabatement of inhibitors in plant biomass hydrolysates.</title>
        <authorList>
            <consortium name="DOE Joint Genome Institute"/>
            <person name="Jimenez D.J."/>
            <person name="Hector R.E."/>
            <person name="Riley R."/>
            <person name="Sun H."/>
            <person name="Grigoriev I.V."/>
            <person name="Van Elsas J.D."/>
            <person name="Nichols N.N."/>
        </authorList>
    </citation>
    <scope>NUCLEOTIDE SEQUENCE [LARGE SCALE GENOMIC DNA]</scope>
    <source>
        <strain evidence="15 16">NRRL 30616</strain>
    </source>
</reference>
<sequence length="450" mass="50460">MSPPTGPSAKGLQLLAIPSVIFLISFQGYYTQYLFNTAPSLGAGPLTTAQSLSFNALLLCLWYTYYKAVTVNPGVYTPPPVSTSTTYHTAPPPPNRRWCKKCSLPKPPRAHHCRHCGRCIPRMDHHCPWTGNCVSLQTFPYFLRFLAYANLALLQLAYLIFLRARVLWADRHLPSYLGPSLPALVSLTILALLCGGTMLALGILLATTVKGWVFNTTMIEGWEVERHEAVVERYAADGEYDTRGEEVGRIREVEFPYDIGFFANMAQAMGTRNVLLWFWPFAGGPTVDPDGKGTGWEWEENGFNPRRGMWPPLDPEKARRAGVGWPGRMQGVARGFGEEYETPEEAKRAFEKRQREDWSRRGGGDRFTSGIIAELEEDDELYDVEYEGVDDYEEGMDGEPGWTNSDGDRLRDYGVDEDVEDEDVIPLDADDDVPLGELLRRRKVVGTDGG</sequence>
<dbReference type="OrthoDB" id="331948at2759"/>
<keyword evidence="3 11" id="KW-0812">Transmembrane</keyword>
<proteinExistence type="inferred from homology"/>
<comment type="function">
    <text evidence="11">Mediates the reversible addition of palmitate to target proteins, thereby regulating their membrane association and biological function.</text>
</comment>
<dbReference type="STRING" id="1408157.A0A1J7IF16"/>
<evidence type="ECO:0000256" key="4">
    <source>
        <dbReference type="ARBA" id="ARBA00022824"/>
    </source>
</evidence>
<dbReference type="Proteomes" id="UP000182658">
    <property type="component" value="Unassembled WGS sequence"/>
</dbReference>
<keyword evidence="16" id="KW-1185">Reference proteome</keyword>
<evidence type="ECO:0000313" key="16">
    <source>
        <dbReference type="Proteomes" id="UP000182658"/>
    </source>
</evidence>
<feature type="active site" description="S-palmitoyl cysteine intermediate" evidence="11">
    <location>
        <position position="127"/>
    </location>
</feature>
<feature type="domain" description="Palmitoyltransferase DHHC" evidence="14">
    <location>
        <begin position="95"/>
        <end position="223"/>
    </location>
</feature>
<feature type="region of interest" description="Disordered" evidence="13">
    <location>
        <begin position="391"/>
        <end position="412"/>
    </location>
</feature>
<dbReference type="GO" id="GO:0019706">
    <property type="term" value="F:protein-cysteine S-palmitoyltransferase activity"/>
    <property type="evidence" value="ECO:0007669"/>
    <property type="project" value="UniProtKB-UniRule"/>
</dbReference>
<evidence type="ECO:0000256" key="5">
    <source>
        <dbReference type="ARBA" id="ARBA00022989"/>
    </source>
</evidence>
<evidence type="ECO:0000256" key="3">
    <source>
        <dbReference type="ARBA" id="ARBA00022692"/>
    </source>
</evidence>
<evidence type="ECO:0000256" key="6">
    <source>
        <dbReference type="ARBA" id="ARBA00023136"/>
    </source>
</evidence>
<protein>
    <recommendedName>
        <fullName evidence="11">Palmitoyltransferase PFA4</fullName>
        <ecNumber evidence="11">2.3.1.225</ecNumber>
    </recommendedName>
    <alternativeName>
        <fullName evidence="11">Protein S-acyltransferase</fullName>
        <shortName evidence="11">PAT</shortName>
    </alternativeName>
    <alternativeName>
        <fullName evidence="11">Protein fatty acyltransferase 4</fullName>
    </alternativeName>
</protein>
<feature type="transmembrane region" description="Helical" evidence="11 12">
    <location>
        <begin position="184"/>
        <end position="206"/>
    </location>
</feature>
<dbReference type="InParanoid" id="A0A1J7IF16"/>
<evidence type="ECO:0000313" key="15">
    <source>
        <dbReference type="EMBL" id="OIW26005.1"/>
    </source>
</evidence>
<comment type="domain">
    <text evidence="11 12">The DHHC domain is required for palmitoyltransferase activity.</text>
</comment>
<comment type="similarity">
    <text evidence="11">Belongs to the DHHC palmitoyltransferase family. PFA4 subfamily.</text>
</comment>
<keyword evidence="9 11" id="KW-0012">Acyltransferase</keyword>
<feature type="transmembrane region" description="Helical" evidence="11 12">
    <location>
        <begin position="42"/>
        <end position="63"/>
    </location>
</feature>
<keyword evidence="7 11" id="KW-0564">Palmitate</keyword>
<dbReference type="EMBL" id="KV875101">
    <property type="protein sequence ID" value="OIW26005.1"/>
    <property type="molecule type" value="Genomic_DNA"/>
</dbReference>
<evidence type="ECO:0000256" key="10">
    <source>
        <dbReference type="ARBA" id="ARBA00048048"/>
    </source>
</evidence>
<gene>
    <name evidence="11" type="primary">PFA4</name>
    <name evidence="15" type="ORF">CONLIGDRAFT_635776</name>
</gene>
<dbReference type="EC" id="2.3.1.225" evidence="11"/>
<dbReference type="Pfam" id="PF01529">
    <property type="entry name" value="DHHC"/>
    <property type="match status" value="1"/>
</dbReference>
<dbReference type="InterPro" id="IPR039859">
    <property type="entry name" value="PFA4/ZDH16/20/ERF2-like"/>
</dbReference>
<keyword evidence="4 11" id="KW-0256">Endoplasmic reticulum</keyword>
<dbReference type="FunCoup" id="A0A1J7IF16">
    <property type="interactions" value="25"/>
</dbReference>
<dbReference type="HAMAP" id="MF_03199">
    <property type="entry name" value="DHHC_PAT_PFA4"/>
    <property type="match status" value="1"/>
</dbReference>
<evidence type="ECO:0000256" key="2">
    <source>
        <dbReference type="ARBA" id="ARBA00022679"/>
    </source>
</evidence>
<dbReference type="GO" id="GO:0005789">
    <property type="term" value="C:endoplasmic reticulum membrane"/>
    <property type="evidence" value="ECO:0007669"/>
    <property type="project" value="UniProtKB-SubCell"/>
</dbReference>
<evidence type="ECO:0000256" key="9">
    <source>
        <dbReference type="ARBA" id="ARBA00023315"/>
    </source>
</evidence>
<accession>A0A1J7IF16</accession>
<evidence type="ECO:0000256" key="11">
    <source>
        <dbReference type="HAMAP-Rule" id="MF_03199"/>
    </source>
</evidence>
<comment type="catalytic activity">
    <reaction evidence="10 11 12">
        <text>L-cysteinyl-[protein] + hexadecanoyl-CoA = S-hexadecanoyl-L-cysteinyl-[protein] + CoA</text>
        <dbReference type="Rhea" id="RHEA:36683"/>
        <dbReference type="Rhea" id="RHEA-COMP:10131"/>
        <dbReference type="Rhea" id="RHEA-COMP:11032"/>
        <dbReference type="ChEBI" id="CHEBI:29950"/>
        <dbReference type="ChEBI" id="CHEBI:57287"/>
        <dbReference type="ChEBI" id="CHEBI:57379"/>
        <dbReference type="ChEBI" id="CHEBI:74151"/>
        <dbReference type="EC" id="2.3.1.225"/>
    </reaction>
</comment>
<organism evidence="15 16">
    <name type="scientific">Coniochaeta ligniaria NRRL 30616</name>
    <dbReference type="NCBI Taxonomy" id="1408157"/>
    <lineage>
        <taxon>Eukaryota</taxon>
        <taxon>Fungi</taxon>
        <taxon>Dikarya</taxon>
        <taxon>Ascomycota</taxon>
        <taxon>Pezizomycotina</taxon>
        <taxon>Sordariomycetes</taxon>
        <taxon>Sordariomycetidae</taxon>
        <taxon>Coniochaetales</taxon>
        <taxon>Coniochaetaceae</taxon>
        <taxon>Coniochaeta</taxon>
    </lineage>
</organism>
<dbReference type="InterPro" id="IPR001594">
    <property type="entry name" value="Palmitoyltrfase_DHHC"/>
</dbReference>
<keyword evidence="8 11" id="KW-0449">Lipoprotein</keyword>
<evidence type="ECO:0000256" key="7">
    <source>
        <dbReference type="ARBA" id="ARBA00023139"/>
    </source>
</evidence>
<name>A0A1J7IF16_9PEZI</name>
<dbReference type="PANTHER" id="PTHR12246">
    <property type="entry name" value="PALMITOYLTRANSFERASE ZDHHC16"/>
    <property type="match status" value="1"/>
</dbReference>
<dbReference type="AlphaFoldDB" id="A0A1J7IF16"/>
<comment type="subcellular location">
    <subcellularLocation>
        <location evidence="11">Endoplasmic reticulum membrane</location>
        <topology evidence="11">Multi-pass membrane protein</topology>
    </subcellularLocation>
    <subcellularLocation>
        <location evidence="1">Membrane</location>
        <topology evidence="1">Multi-pass membrane protein</topology>
    </subcellularLocation>
</comment>
<keyword evidence="5 11" id="KW-1133">Transmembrane helix</keyword>
<keyword evidence="6 11" id="KW-0472">Membrane</keyword>